<dbReference type="EMBL" id="QLLM01000026">
    <property type="protein sequence ID" value="RAI98849.1"/>
    <property type="molecule type" value="Genomic_DNA"/>
</dbReference>
<organism evidence="1 2">
    <name type="scientific">Aeromonas salmonicida</name>
    <dbReference type="NCBI Taxonomy" id="645"/>
    <lineage>
        <taxon>Bacteria</taxon>
        <taxon>Pseudomonadati</taxon>
        <taxon>Pseudomonadota</taxon>
        <taxon>Gammaproteobacteria</taxon>
        <taxon>Aeromonadales</taxon>
        <taxon>Aeromonadaceae</taxon>
        <taxon>Aeromonas</taxon>
    </lineage>
</organism>
<evidence type="ECO:0000313" key="2">
    <source>
        <dbReference type="Proteomes" id="UP000249422"/>
    </source>
</evidence>
<proteinExistence type="predicted"/>
<name>A0AAX1PDE6_AERSA</name>
<evidence type="ECO:0000313" key="1">
    <source>
        <dbReference type="EMBL" id="RAI98849.1"/>
    </source>
</evidence>
<protein>
    <submittedName>
        <fullName evidence="1">Uncharacterized protein</fullName>
    </submittedName>
</protein>
<reference evidence="1 2" key="1">
    <citation type="submission" date="2018-06" db="EMBL/GenBank/DDBJ databases">
        <title>Freshwater and sediment microbial communities from various areas in North America, analyzing microbe dynamics in response to fracking.</title>
        <authorList>
            <person name="Lamendella R."/>
        </authorList>
    </citation>
    <scope>NUCLEOTIDE SEQUENCE [LARGE SCALE GENOMIC DNA]</scope>
    <source>
        <strain evidence="1 2">17</strain>
    </source>
</reference>
<dbReference type="RefSeq" id="WP_111589652.1">
    <property type="nucleotide sequence ID" value="NZ_CAWNWF010000026.1"/>
</dbReference>
<dbReference type="Proteomes" id="UP000249422">
    <property type="component" value="Unassembled WGS sequence"/>
</dbReference>
<sequence length="95" mass="10302">MSEQMQDMTFTAVIALGVTTSGGAVLDVTSADADVRALVLEDIRENSDRDFIDVLGKGLPKSGLVKVHCEMDGWPDEYDSPDYKLIRASPMALPN</sequence>
<comment type="caution">
    <text evidence="1">The sequence shown here is derived from an EMBL/GenBank/DDBJ whole genome shotgun (WGS) entry which is preliminary data.</text>
</comment>
<accession>A0AAX1PDE6</accession>
<gene>
    <name evidence="1" type="ORF">DEU50_12631</name>
</gene>
<dbReference type="AlphaFoldDB" id="A0AAX1PDE6"/>